<reference evidence="3" key="1">
    <citation type="journal article" date="2016" name="Nature">
        <title>Genome evolution in the allotetraploid frog Xenopus laevis.</title>
        <authorList>
            <person name="Session A.M."/>
            <person name="Uno Y."/>
            <person name="Kwon T."/>
            <person name="Chapman J.A."/>
            <person name="Toyoda A."/>
            <person name="Takahashi S."/>
            <person name="Fukui A."/>
            <person name="Hikosaka A."/>
            <person name="Suzuki A."/>
            <person name="Kondo M."/>
            <person name="van Heeringen S.J."/>
            <person name="Quigley I."/>
            <person name="Heinz S."/>
            <person name="Ogino H."/>
            <person name="Ochi H."/>
            <person name="Hellsten U."/>
            <person name="Lyons J.B."/>
            <person name="Simakov O."/>
            <person name="Putnam N."/>
            <person name="Stites J."/>
            <person name="Kuroki Y."/>
            <person name="Tanaka T."/>
            <person name="Michiue T."/>
            <person name="Watanabe M."/>
            <person name="Bogdanovic O."/>
            <person name="Lister R."/>
            <person name="Georgiou G."/>
            <person name="Paranjpe S.S."/>
            <person name="van Kruijsbergen I."/>
            <person name="Shu S."/>
            <person name="Carlson J."/>
            <person name="Kinoshita T."/>
            <person name="Ohta Y."/>
            <person name="Mawaribuchi S."/>
            <person name="Jenkins J."/>
            <person name="Grimwood J."/>
            <person name="Schmutz J."/>
            <person name="Mitros T."/>
            <person name="Mozaffari S.V."/>
            <person name="Suzuki Y."/>
            <person name="Haramoto Y."/>
            <person name="Yamamoto T.S."/>
            <person name="Takagi C."/>
            <person name="Heald R."/>
            <person name="Miller K."/>
            <person name="Haudenschild C."/>
            <person name="Kitzman J."/>
            <person name="Nakayama T."/>
            <person name="Izutsu Y."/>
            <person name="Robert J."/>
            <person name="Fortriede J."/>
            <person name="Burns K."/>
            <person name="Lotay V."/>
            <person name="Karimi K."/>
            <person name="Yasuoka Y."/>
            <person name="Dichmann D.S."/>
            <person name="Flajnik M.F."/>
            <person name="Houston D.W."/>
            <person name="Shendure J."/>
            <person name="DuPasquier L."/>
            <person name="Vize P.D."/>
            <person name="Zorn A.M."/>
            <person name="Ito M."/>
            <person name="Marcotte E.M."/>
            <person name="Wallingford J.B."/>
            <person name="Ito Y."/>
            <person name="Asashima M."/>
            <person name="Ueno N."/>
            <person name="Matsuda Y."/>
            <person name="Veenstra G.J."/>
            <person name="Fujiyama A."/>
            <person name="Harland R.M."/>
            <person name="Taira M."/>
            <person name="Rokhsar D.S."/>
        </authorList>
    </citation>
    <scope>NUCLEOTIDE SEQUENCE [LARGE SCALE GENOMIC DNA]</scope>
    <source>
        <strain evidence="3">J</strain>
    </source>
</reference>
<feature type="transmembrane region" description="Helical" evidence="1">
    <location>
        <begin position="67"/>
        <end position="86"/>
    </location>
</feature>
<evidence type="ECO:0000313" key="3">
    <source>
        <dbReference type="Proteomes" id="UP000694892"/>
    </source>
</evidence>
<organism evidence="2 3">
    <name type="scientific">Xenopus laevis</name>
    <name type="common">African clawed frog</name>
    <dbReference type="NCBI Taxonomy" id="8355"/>
    <lineage>
        <taxon>Eukaryota</taxon>
        <taxon>Metazoa</taxon>
        <taxon>Chordata</taxon>
        <taxon>Craniata</taxon>
        <taxon>Vertebrata</taxon>
        <taxon>Euteleostomi</taxon>
        <taxon>Amphibia</taxon>
        <taxon>Batrachia</taxon>
        <taxon>Anura</taxon>
        <taxon>Pipoidea</taxon>
        <taxon>Pipidae</taxon>
        <taxon>Xenopodinae</taxon>
        <taxon>Xenopus</taxon>
        <taxon>Xenopus</taxon>
    </lineage>
</organism>
<dbReference type="EMBL" id="CM004466">
    <property type="protein sequence ID" value="OCU00462.1"/>
    <property type="molecule type" value="Genomic_DNA"/>
</dbReference>
<gene>
    <name evidence="2" type="ORF">XELAEV_18006239mg</name>
</gene>
<keyword evidence="1" id="KW-0472">Membrane</keyword>
<dbReference type="Proteomes" id="UP000694892">
    <property type="component" value="Chromosome 1L"/>
</dbReference>
<proteinExistence type="predicted"/>
<keyword evidence="1" id="KW-0812">Transmembrane</keyword>
<dbReference type="AlphaFoldDB" id="A0A974E0R6"/>
<sequence length="103" mass="12618">MCTNSWLALIYVTTHTGQVSTNVFTPVKKRKYIFVHKKWRDPKKRNNRYLDDFRLAIERLHIQAYKLLLLFWRALYYFTFICIASYTKLCINKLLHYLLLWLL</sequence>
<evidence type="ECO:0000256" key="1">
    <source>
        <dbReference type="SAM" id="Phobius"/>
    </source>
</evidence>
<evidence type="ECO:0000313" key="2">
    <source>
        <dbReference type="EMBL" id="OCU00462.1"/>
    </source>
</evidence>
<protein>
    <submittedName>
        <fullName evidence="2">Uncharacterized protein</fullName>
    </submittedName>
</protein>
<accession>A0A974E0R6</accession>
<name>A0A974E0R6_XENLA</name>
<keyword evidence="1" id="KW-1133">Transmembrane helix</keyword>